<evidence type="ECO:0000256" key="1">
    <source>
        <dbReference type="SAM" id="MobiDB-lite"/>
    </source>
</evidence>
<evidence type="ECO:0000313" key="2">
    <source>
        <dbReference type="EMBL" id="KAK1924457.1"/>
    </source>
</evidence>
<proteinExistence type="predicted"/>
<evidence type="ECO:0000313" key="3">
    <source>
        <dbReference type="Proteomes" id="UP001182556"/>
    </source>
</evidence>
<accession>A0AAD9CZQ9</accession>
<comment type="caution">
    <text evidence="2">The sequence shown here is derived from an EMBL/GenBank/DDBJ whole genome shotgun (WGS) entry which is preliminary data.</text>
</comment>
<dbReference type="Proteomes" id="UP001182556">
    <property type="component" value="Unassembled WGS sequence"/>
</dbReference>
<name>A0AAD9CZQ9_PAPLA</name>
<dbReference type="EMBL" id="JAODAN010000005">
    <property type="protein sequence ID" value="KAK1924457.1"/>
    <property type="molecule type" value="Genomic_DNA"/>
</dbReference>
<keyword evidence="3" id="KW-1185">Reference proteome</keyword>
<organism evidence="2 3">
    <name type="scientific">Papiliotrema laurentii</name>
    <name type="common">Cryptococcus laurentii</name>
    <dbReference type="NCBI Taxonomy" id="5418"/>
    <lineage>
        <taxon>Eukaryota</taxon>
        <taxon>Fungi</taxon>
        <taxon>Dikarya</taxon>
        <taxon>Basidiomycota</taxon>
        <taxon>Agaricomycotina</taxon>
        <taxon>Tremellomycetes</taxon>
        <taxon>Tremellales</taxon>
        <taxon>Rhynchogastremaceae</taxon>
        <taxon>Papiliotrema</taxon>
    </lineage>
</organism>
<reference evidence="2" key="1">
    <citation type="submission" date="2023-02" db="EMBL/GenBank/DDBJ databases">
        <title>Identification and recombinant expression of a fungal hydrolase from Papiliotrema laurentii that hydrolyzes apple cutin and clears colloidal polyester polyurethane.</title>
        <authorList>
            <consortium name="DOE Joint Genome Institute"/>
            <person name="Roman V.A."/>
            <person name="Bojanowski C."/>
            <person name="Crable B.R."/>
            <person name="Wagner D.N."/>
            <person name="Hung C.S."/>
            <person name="Nadeau L.J."/>
            <person name="Schratz L."/>
            <person name="Haridas S."/>
            <person name="Pangilinan J."/>
            <person name="Lipzen A."/>
            <person name="Na H."/>
            <person name="Yan M."/>
            <person name="Ng V."/>
            <person name="Grigoriev I.V."/>
            <person name="Spatafora J.W."/>
            <person name="Barlow D."/>
            <person name="Biffinger J."/>
            <person name="Kelley-Loughnane N."/>
            <person name="Varaljay V.A."/>
            <person name="Crookes-Goodson W.J."/>
        </authorList>
    </citation>
    <scope>NUCLEOTIDE SEQUENCE</scope>
    <source>
        <strain evidence="2">5307AH</strain>
    </source>
</reference>
<gene>
    <name evidence="2" type="ORF">DB88DRAFT_490473</name>
</gene>
<feature type="region of interest" description="Disordered" evidence="1">
    <location>
        <begin position="57"/>
        <end position="98"/>
    </location>
</feature>
<protein>
    <submittedName>
        <fullName evidence="2">Uncharacterized protein</fullName>
    </submittedName>
</protein>
<sequence>MSSITRSIKLSARSVYAVRAGATRAYASKAKTPGEKDAMESVGDGIKKAAQAFKSDGSIGQKFNPDGSVGSKADAVGGPFSKDGAVGKQFTDKGAVGGLGQSVAENVEEAGKDVKKQA</sequence>
<dbReference type="AlphaFoldDB" id="A0AAD9CZQ9"/>